<dbReference type="KEGG" id="rml:FF011L_26270"/>
<evidence type="ECO:0000313" key="1">
    <source>
        <dbReference type="EMBL" id="QDS93852.1"/>
    </source>
</evidence>
<evidence type="ECO:0000313" key="2">
    <source>
        <dbReference type="Proteomes" id="UP000320672"/>
    </source>
</evidence>
<reference evidence="1 2" key="1">
    <citation type="submission" date="2019-02" db="EMBL/GenBank/DDBJ databases">
        <title>Deep-cultivation of Planctomycetes and their phenomic and genomic characterization uncovers novel biology.</title>
        <authorList>
            <person name="Wiegand S."/>
            <person name="Jogler M."/>
            <person name="Boedeker C."/>
            <person name="Pinto D."/>
            <person name="Vollmers J."/>
            <person name="Rivas-Marin E."/>
            <person name="Kohn T."/>
            <person name="Peeters S.H."/>
            <person name="Heuer A."/>
            <person name="Rast P."/>
            <person name="Oberbeckmann S."/>
            <person name="Bunk B."/>
            <person name="Jeske O."/>
            <person name="Meyerdierks A."/>
            <person name="Storesund J.E."/>
            <person name="Kallscheuer N."/>
            <person name="Luecker S."/>
            <person name="Lage O.M."/>
            <person name="Pohl T."/>
            <person name="Merkel B.J."/>
            <person name="Hornburger P."/>
            <person name="Mueller R.-W."/>
            <person name="Bruemmer F."/>
            <person name="Labrenz M."/>
            <person name="Spormann A.M."/>
            <person name="Op den Camp H."/>
            <person name="Overmann J."/>
            <person name="Amann R."/>
            <person name="Jetten M.S.M."/>
            <person name="Mascher T."/>
            <person name="Medema M.H."/>
            <person name="Devos D.P."/>
            <person name="Kaster A.-K."/>
            <person name="Ovreas L."/>
            <person name="Rohde M."/>
            <person name="Galperin M.Y."/>
            <person name="Jogler C."/>
        </authorList>
    </citation>
    <scope>NUCLEOTIDE SEQUENCE [LARGE SCALE GENOMIC DNA]</scope>
    <source>
        <strain evidence="1 2">FF011L</strain>
    </source>
</reference>
<dbReference type="Proteomes" id="UP000320672">
    <property type="component" value="Chromosome"/>
</dbReference>
<sequence length="76" mass="9050">MLNRPVCEYTSRLRKKIVRLQFLLSEVRDMQYPYQQAENRGLDGFSRNPIKIRIPTDHLAWKSVRGVKRERSSPYG</sequence>
<organism evidence="1 2">
    <name type="scientific">Roseimaritima multifibrata</name>
    <dbReference type="NCBI Taxonomy" id="1930274"/>
    <lineage>
        <taxon>Bacteria</taxon>
        <taxon>Pseudomonadati</taxon>
        <taxon>Planctomycetota</taxon>
        <taxon>Planctomycetia</taxon>
        <taxon>Pirellulales</taxon>
        <taxon>Pirellulaceae</taxon>
        <taxon>Roseimaritima</taxon>
    </lineage>
</organism>
<dbReference type="EMBL" id="CP036262">
    <property type="protein sequence ID" value="QDS93852.1"/>
    <property type="molecule type" value="Genomic_DNA"/>
</dbReference>
<gene>
    <name evidence="1" type="ORF">FF011L_26270</name>
</gene>
<proteinExistence type="predicted"/>
<accession>A0A517MG45</accession>
<keyword evidence="2" id="KW-1185">Reference proteome</keyword>
<protein>
    <submittedName>
        <fullName evidence="1">Uncharacterized protein</fullName>
    </submittedName>
</protein>
<dbReference type="AlphaFoldDB" id="A0A517MG45"/>
<name>A0A517MG45_9BACT</name>